<evidence type="ECO:0000313" key="1">
    <source>
        <dbReference type="EMBL" id="TCL58613.1"/>
    </source>
</evidence>
<accession>A0A4R1R005</accession>
<dbReference type="AlphaFoldDB" id="A0A4R1R005"/>
<keyword evidence="2" id="KW-1185">Reference proteome</keyword>
<dbReference type="RefSeq" id="WP_132016723.1">
    <property type="nucleotide sequence ID" value="NZ_SLUN01000041.1"/>
</dbReference>
<proteinExistence type="predicted"/>
<name>A0A4R1R005_HYDET</name>
<organism evidence="1 2">
    <name type="scientific">Hydrogenispora ethanolica</name>
    <dbReference type="NCBI Taxonomy" id="1082276"/>
    <lineage>
        <taxon>Bacteria</taxon>
        <taxon>Bacillati</taxon>
        <taxon>Bacillota</taxon>
        <taxon>Hydrogenispora</taxon>
    </lineage>
</organism>
<reference evidence="1 2" key="1">
    <citation type="submission" date="2019-03" db="EMBL/GenBank/DDBJ databases">
        <title>Genomic Encyclopedia of Type Strains, Phase IV (KMG-IV): sequencing the most valuable type-strain genomes for metagenomic binning, comparative biology and taxonomic classification.</title>
        <authorList>
            <person name="Goeker M."/>
        </authorList>
    </citation>
    <scope>NUCLEOTIDE SEQUENCE [LARGE SCALE GENOMIC DNA]</scope>
    <source>
        <strain evidence="1 2">LX-B</strain>
    </source>
</reference>
<evidence type="ECO:0000313" key="2">
    <source>
        <dbReference type="Proteomes" id="UP000295008"/>
    </source>
</evidence>
<comment type="caution">
    <text evidence="1">The sequence shown here is derived from an EMBL/GenBank/DDBJ whole genome shotgun (WGS) entry which is preliminary data.</text>
</comment>
<protein>
    <recommendedName>
        <fullName evidence="3">NIPSNAP protein</fullName>
    </recommendedName>
</protein>
<dbReference type="OrthoDB" id="3229063at2"/>
<dbReference type="Proteomes" id="UP000295008">
    <property type="component" value="Unassembled WGS sequence"/>
</dbReference>
<gene>
    <name evidence="1" type="ORF">EDC14_10416</name>
</gene>
<sequence length="222" mass="26002">MEDADAVYRFHYRSSLKKEYGAAEIKVALEECQAILGRFIAEGKIMTAALYHHRQLLFFYYECIGDELKPEQLLKSLSPHLELWPGQEELREWVDMYPIFYHALPQGKQDWARPKAPELRRGRIAFLKPEKLFSYVYHHQALVDEGLWYGDKYQFIALHENILFSYFEEPKTITNLQGDLAKPSQAIQEWLKAGPEDHFIHLPEGKGENFMFIPAYFALGQS</sequence>
<evidence type="ECO:0008006" key="3">
    <source>
        <dbReference type="Google" id="ProtNLM"/>
    </source>
</evidence>
<dbReference type="EMBL" id="SLUN01000041">
    <property type="protein sequence ID" value="TCL58613.1"/>
    <property type="molecule type" value="Genomic_DNA"/>
</dbReference>